<name>A0A060ZIG4_9ACTN</name>
<dbReference type="HOGENOM" id="CLU_3426748_0_0_11"/>
<gene>
    <name evidence="1" type="ORF">SIRAN2805</name>
</gene>
<organism evidence="1">
    <name type="scientific">Streptomyces iranensis</name>
    <dbReference type="NCBI Taxonomy" id="576784"/>
    <lineage>
        <taxon>Bacteria</taxon>
        <taxon>Bacillati</taxon>
        <taxon>Actinomycetota</taxon>
        <taxon>Actinomycetes</taxon>
        <taxon>Kitasatosporales</taxon>
        <taxon>Streptomycetaceae</taxon>
        <taxon>Streptomyces</taxon>
        <taxon>Streptomyces violaceusniger group</taxon>
    </lineage>
</organism>
<accession>A0A060ZIG4</accession>
<dbReference type="EMBL" id="LK022848">
    <property type="protein sequence ID" value="CDR05875.1"/>
    <property type="molecule type" value="Genomic_DNA"/>
</dbReference>
<sequence length="21" mass="2165">MNAFAGGLVAVRTQARRMTGG</sequence>
<dbReference type="AlphaFoldDB" id="A0A060ZIG4"/>
<proteinExistence type="predicted"/>
<protein>
    <submittedName>
        <fullName evidence="1">Uncharacterized protein</fullName>
    </submittedName>
</protein>
<reference evidence="1" key="1">
    <citation type="submission" date="2014-05" db="EMBL/GenBank/DDBJ databases">
        <authorList>
            <person name="Horn Fabian"/>
        </authorList>
    </citation>
    <scope>NUCLEOTIDE SEQUENCE</scope>
</reference>
<evidence type="ECO:0000313" key="1">
    <source>
        <dbReference type="EMBL" id="CDR05875.1"/>
    </source>
</evidence>